<keyword evidence="4" id="KW-0413">Isomerase</keyword>
<dbReference type="InterPro" id="IPR023064">
    <property type="entry name" value="D-ribose_pyranase"/>
</dbReference>
<evidence type="ECO:0000256" key="4">
    <source>
        <dbReference type="ARBA" id="ARBA00023235"/>
    </source>
</evidence>
<dbReference type="PANTHER" id="PTHR37831:SF1">
    <property type="entry name" value="D-RIBOSE PYRANASE"/>
    <property type="match status" value="1"/>
</dbReference>
<reference evidence="6" key="1">
    <citation type="submission" date="2022-10" db="EMBL/GenBank/DDBJ databases">
        <title>Luteolibacter sp. GHJ8, whole genome shotgun sequencing project.</title>
        <authorList>
            <person name="Zhao G."/>
            <person name="Shen L."/>
        </authorList>
    </citation>
    <scope>NUCLEOTIDE SEQUENCE</scope>
    <source>
        <strain evidence="6">GHJ8</strain>
    </source>
</reference>
<comment type="caution">
    <text evidence="6">The sequence shown here is derived from an EMBL/GenBank/DDBJ whole genome shotgun (WGS) entry which is preliminary data.</text>
</comment>
<accession>A0ABT3FWT4</accession>
<keyword evidence="3" id="KW-0963">Cytoplasm</keyword>
<keyword evidence="5" id="KW-0119">Carbohydrate metabolism</keyword>
<keyword evidence="7" id="KW-1185">Reference proteome</keyword>
<protein>
    <recommendedName>
        <fullName evidence="2">D-ribose pyranase</fullName>
        <ecNumber evidence="2">5.4.99.62</ecNumber>
    </recommendedName>
</protein>
<proteinExistence type="predicted"/>
<sequence>MIGGMLQSGIINPRVLDLIARIRHTNTLVIADWAFPYWPEIETVDISLTRGVPTVLQVLDLLTPNFKIGRIWQAEEFLGKNPQETVNEFARSFGQIPLTREPHADFKKRVPGAIGLIRTGDTTAYGNIILESV</sequence>
<dbReference type="EMBL" id="JAPDDR010000001">
    <property type="protein sequence ID" value="MCW1912052.1"/>
    <property type="molecule type" value="Genomic_DNA"/>
</dbReference>
<dbReference type="InterPro" id="IPR023750">
    <property type="entry name" value="RbsD-like_sf"/>
</dbReference>
<evidence type="ECO:0000256" key="2">
    <source>
        <dbReference type="ARBA" id="ARBA00012862"/>
    </source>
</evidence>
<evidence type="ECO:0000256" key="5">
    <source>
        <dbReference type="ARBA" id="ARBA00023277"/>
    </source>
</evidence>
<gene>
    <name evidence="6" type="ORF">OJ996_00595</name>
</gene>
<dbReference type="EC" id="5.4.99.62" evidence="2"/>
<dbReference type="PANTHER" id="PTHR37831">
    <property type="entry name" value="D-RIBOSE PYRANASE"/>
    <property type="match status" value="1"/>
</dbReference>
<dbReference type="Gene3D" id="3.40.1650.10">
    <property type="entry name" value="RbsD-like domain"/>
    <property type="match status" value="1"/>
</dbReference>
<organism evidence="6 7">
    <name type="scientific">Luteolibacter rhizosphaerae</name>
    <dbReference type="NCBI Taxonomy" id="2989719"/>
    <lineage>
        <taxon>Bacteria</taxon>
        <taxon>Pseudomonadati</taxon>
        <taxon>Verrucomicrobiota</taxon>
        <taxon>Verrucomicrobiia</taxon>
        <taxon>Verrucomicrobiales</taxon>
        <taxon>Verrucomicrobiaceae</taxon>
        <taxon>Luteolibacter</taxon>
    </lineage>
</organism>
<evidence type="ECO:0000313" key="7">
    <source>
        <dbReference type="Proteomes" id="UP001165653"/>
    </source>
</evidence>
<evidence type="ECO:0000256" key="1">
    <source>
        <dbReference type="ARBA" id="ARBA00000223"/>
    </source>
</evidence>
<dbReference type="Proteomes" id="UP001165653">
    <property type="component" value="Unassembled WGS sequence"/>
</dbReference>
<dbReference type="SUPFAM" id="SSF102546">
    <property type="entry name" value="RbsD-like"/>
    <property type="match status" value="1"/>
</dbReference>
<name>A0ABT3FWT4_9BACT</name>
<dbReference type="Pfam" id="PF05025">
    <property type="entry name" value="RbsD_FucU"/>
    <property type="match status" value="1"/>
</dbReference>
<comment type="catalytic activity">
    <reaction evidence="1">
        <text>beta-D-ribopyranose = beta-D-ribofuranose</text>
        <dbReference type="Rhea" id="RHEA:25432"/>
        <dbReference type="ChEBI" id="CHEBI:27476"/>
        <dbReference type="ChEBI" id="CHEBI:47002"/>
        <dbReference type="EC" id="5.4.99.62"/>
    </reaction>
</comment>
<evidence type="ECO:0000256" key="3">
    <source>
        <dbReference type="ARBA" id="ARBA00022490"/>
    </source>
</evidence>
<dbReference type="InterPro" id="IPR007721">
    <property type="entry name" value="RbsD_FucU"/>
</dbReference>
<evidence type="ECO:0000313" key="6">
    <source>
        <dbReference type="EMBL" id="MCW1912052.1"/>
    </source>
</evidence>